<feature type="domain" description="C2H2-type" evidence="9">
    <location>
        <begin position="1347"/>
        <end position="1369"/>
    </location>
</feature>
<evidence type="ECO:0000256" key="1">
    <source>
        <dbReference type="ARBA" id="ARBA00022723"/>
    </source>
</evidence>
<dbReference type="Gene3D" id="3.30.160.60">
    <property type="entry name" value="Classic Zinc Finger"/>
    <property type="match status" value="4"/>
</dbReference>
<evidence type="ECO:0000256" key="6">
    <source>
        <dbReference type="ARBA" id="ARBA00023163"/>
    </source>
</evidence>
<protein>
    <submittedName>
        <fullName evidence="12">Uncharacterized protein LOC106179351</fullName>
    </submittedName>
</protein>
<keyword evidence="11" id="KW-1185">Reference proteome</keyword>
<dbReference type="GO" id="GO:0005634">
    <property type="term" value="C:nucleus"/>
    <property type="evidence" value="ECO:0007669"/>
    <property type="project" value="TreeGrafter"/>
</dbReference>
<dbReference type="OrthoDB" id="10066279at2759"/>
<dbReference type="Gene3D" id="2.170.270.10">
    <property type="entry name" value="SET domain"/>
    <property type="match status" value="1"/>
</dbReference>
<dbReference type="GO" id="GO:0008270">
    <property type="term" value="F:zinc ion binding"/>
    <property type="evidence" value="ECO:0007669"/>
    <property type="project" value="UniProtKB-KW"/>
</dbReference>
<dbReference type="KEGG" id="lak:106179351"/>
<dbReference type="PROSITE" id="PS00028">
    <property type="entry name" value="ZINC_FINGER_C2H2_1"/>
    <property type="match status" value="5"/>
</dbReference>
<dbReference type="InParanoid" id="A0A1S3K825"/>
<dbReference type="InterPro" id="IPR013087">
    <property type="entry name" value="Znf_C2H2_type"/>
</dbReference>
<evidence type="ECO:0000256" key="3">
    <source>
        <dbReference type="ARBA" id="ARBA00022771"/>
    </source>
</evidence>
<proteinExistence type="predicted"/>
<evidence type="ECO:0000256" key="2">
    <source>
        <dbReference type="ARBA" id="ARBA00022737"/>
    </source>
</evidence>
<organism evidence="11 12">
    <name type="scientific">Lingula anatina</name>
    <name type="common">Brachiopod</name>
    <name type="synonym">Lingula unguis</name>
    <dbReference type="NCBI Taxonomy" id="7574"/>
    <lineage>
        <taxon>Eukaryota</taxon>
        <taxon>Metazoa</taxon>
        <taxon>Spiralia</taxon>
        <taxon>Lophotrochozoa</taxon>
        <taxon>Brachiopoda</taxon>
        <taxon>Linguliformea</taxon>
        <taxon>Lingulata</taxon>
        <taxon>Lingulida</taxon>
        <taxon>Linguloidea</taxon>
        <taxon>Lingulidae</taxon>
        <taxon>Lingula</taxon>
    </lineage>
</organism>
<sequence>MSAKNPDTRSTFDQELGQVTEKVTENMSTGKKNMEVTLKSDSSSDSSQIVPISEVSVKEPSKTFDIADCMEDVVVKSVSKEPISLNSVSMEISTSSDQAIIGPTLQSNQSKISTTGSQLSSSMESDPKAYTRTDGLDSQPKEKLSMEKLVKTKKSRSIIDQKYLSGLVEGQQTTEGTGTNVNGRPKRKSTENKKVNYSEIVGVADDDDGESDTQDPSFDESDAETFRIDSSSRRRKGRPQKLLRTEEQVTSTNQKEKPVSSSPEKQILKKRKYRSQASTMTVPNLEGDTADEVKGQNVTRKNSVGNNKFMIKVGKKRSGKGNEVNGSDTVNSTSDVNGGDLRSNPDSQSKGEKKRKKKVSKYDILIQKTSNESKLENKALEKYSAPKGVLRDVSNMSDNWKQLWCQECGKLRRNECPEHGPLQVIPDRRQLKAYATLPRVLTIRNINPKKKSKYGPKQEDVVGVFAIRKVQKSFRFGPLEGKYISFPTDFDLTSKWLLFRDTGNPLCLEANDVEACNWIMFIRRTTDIKDQNIVAFQYESDIFFVTTRDIEEGEELRYYYSENYYELLMEALPKEIMKGFPEPWVLRGEPSRSQLGALVSEEEPCNLPLKDNIANKGGQLSAVGNTSSGTKPKEPQAREDQYAVVEMNGEQVLCKIVSANQNEVSLQTGGSSDISNIIRQAAESQGIGPEMESDGSNMAVSLLGGVPTVSQANQSPAIHQQQLLQQQVSANQAPPTLSVLATQSHASASTTAKQQQQVSTEVQQQLQPPQQLSLSCQQQQQPTAYLPVSSESLSTSIVPPIVPMSSGQYAGQQQAVSGEDSLQAALAYARGDYDHIYTQAGHHYYLYPGDARGRADFSYNDNMQTQSANAVDIALRYLQSLSEGSTPTSRQDQSQSQQHTMGVQAQQVPYSAATVDSVPASQMYPGIAQSLGQGQFEMATGTYSQFQSGMVGELQQQQPVRPMSDLLPALGSGQSTEQASQFANLNPVSFDHIQAVMEDSSQRYQEATPVSTAQTSQLAQPGAHLTQSGTTQLQLLQHNVGVDIITLPMGDIAPGPSQEIPVQPGKKSVKKRRQQGIPIRPVKSRRESSVVEDEEEEDEVSDELEVVTLTAIAKNGQQPDENDETPIICYTKQEDVRICASYAMMEGHNVLLLCIKLKKPKKRNIRKPAQIYNMPEQLEQPTGPFTQLADGTAPKGEQTVVLPDLIGQPTKEEPDVGHTYRYILPPGWKSSYVCTRCGRVFRMMSMLRSHWMSHTNKRTHLCEVCGQGFKSYACLRRHTEIHDNSREIKYFCTQCGKGFFDQYKCRRHEMIHTGEHFKHRCPICEKVFSSSTHLKRHRLIHDGIKPFPCALCDRKFTQKSDMLKHAALHEKYTGPVTCTSNTSTTFAVIAPHPPQNGATQILHTTLPTYALYR</sequence>
<feature type="region of interest" description="Disordered" evidence="8">
    <location>
        <begin position="103"/>
        <end position="360"/>
    </location>
</feature>
<dbReference type="PANTHER" id="PTHR16515:SF58">
    <property type="entry name" value="ZINC FINGER PROTEIN 22"/>
    <property type="match status" value="1"/>
</dbReference>
<gene>
    <name evidence="12" type="primary">LOC106179351</name>
</gene>
<feature type="compositionally biased region" description="Basic and acidic residues" evidence="8">
    <location>
        <begin position="125"/>
        <end position="150"/>
    </location>
</feature>
<feature type="domain" description="SET" evidence="10">
    <location>
        <begin position="439"/>
        <end position="561"/>
    </location>
</feature>
<feature type="compositionally biased region" description="Polar residues" evidence="8">
    <location>
        <begin position="103"/>
        <end position="124"/>
    </location>
</feature>
<keyword evidence="6" id="KW-0804">Transcription</keyword>
<dbReference type="SMART" id="SM00355">
    <property type="entry name" value="ZnF_C2H2"/>
    <property type="match status" value="5"/>
</dbReference>
<feature type="compositionally biased region" description="Low complexity" evidence="8">
    <location>
        <begin position="168"/>
        <end position="183"/>
    </location>
</feature>
<dbReference type="GeneID" id="106179351"/>
<dbReference type="GO" id="GO:0010468">
    <property type="term" value="P:regulation of gene expression"/>
    <property type="evidence" value="ECO:0007669"/>
    <property type="project" value="TreeGrafter"/>
</dbReference>
<dbReference type="PROSITE" id="PS50280">
    <property type="entry name" value="SET"/>
    <property type="match status" value="1"/>
</dbReference>
<keyword evidence="1" id="KW-0479">Metal-binding</keyword>
<feature type="domain" description="C2H2-type" evidence="9">
    <location>
        <begin position="1260"/>
        <end position="1287"/>
    </location>
</feature>
<accession>A0A1S3K825</accession>
<dbReference type="Pfam" id="PF21549">
    <property type="entry name" value="PRDM2_PR"/>
    <property type="match status" value="1"/>
</dbReference>
<keyword evidence="2" id="KW-0677">Repeat</keyword>
<feature type="compositionally biased region" description="Polar residues" evidence="8">
    <location>
        <begin position="248"/>
        <end position="264"/>
    </location>
</feature>
<feature type="region of interest" description="Disordered" evidence="8">
    <location>
        <begin position="883"/>
        <end position="908"/>
    </location>
</feature>
<evidence type="ECO:0000256" key="5">
    <source>
        <dbReference type="ARBA" id="ARBA00023015"/>
    </source>
</evidence>
<feature type="region of interest" description="Disordered" evidence="8">
    <location>
        <begin position="618"/>
        <end position="638"/>
    </location>
</feature>
<evidence type="ECO:0000256" key="4">
    <source>
        <dbReference type="ARBA" id="ARBA00022833"/>
    </source>
</evidence>
<feature type="region of interest" description="Disordered" evidence="8">
    <location>
        <begin position="1"/>
        <end position="31"/>
    </location>
</feature>
<dbReference type="InterPro" id="IPR050331">
    <property type="entry name" value="Zinc_finger"/>
</dbReference>
<feature type="compositionally biased region" description="Basic and acidic residues" evidence="8">
    <location>
        <begin position="1"/>
        <end position="12"/>
    </location>
</feature>
<feature type="domain" description="C2H2-type" evidence="9">
    <location>
        <begin position="1232"/>
        <end position="1259"/>
    </location>
</feature>
<dbReference type="Proteomes" id="UP000085678">
    <property type="component" value="Unplaced"/>
</dbReference>
<evidence type="ECO:0000256" key="8">
    <source>
        <dbReference type="SAM" id="MobiDB-lite"/>
    </source>
</evidence>
<feature type="domain" description="C2H2-type" evidence="9">
    <location>
        <begin position="1319"/>
        <end position="1346"/>
    </location>
</feature>
<feature type="compositionally biased region" description="Polar residues" evidence="8">
    <location>
        <begin position="296"/>
        <end position="306"/>
    </location>
</feature>
<reference evidence="12" key="1">
    <citation type="submission" date="2025-08" db="UniProtKB">
        <authorList>
            <consortium name="RefSeq"/>
        </authorList>
    </citation>
    <scope>IDENTIFICATION</scope>
    <source>
        <tissue evidence="12">Gonads</tissue>
    </source>
</reference>
<dbReference type="OMA" id="DVRICAS"/>
<feature type="domain" description="C2H2-type" evidence="9">
    <location>
        <begin position="1290"/>
        <end position="1317"/>
    </location>
</feature>
<dbReference type="InterPro" id="IPR036236">
    <property type="entry name" value="Znf_C2H2_sf"/>
</dbReference>
<dbReference type="PANTHER" id="PTHR16515">
    <property type="entry name" value="PR DOMAIN ZINC FINGER PROTEIN"/>
    <property type="match status" value="1"/>
</dbReference>
<name>A0A1S3K825_LINAN</name>
<feature type="compositionally biased region" description="Polar residues" evidence="8">
    <location>
        <begin position="324"/>
        <end position="336"/>
    </location>
</feature>
<dbReference type="InterPro" id="IPR001214">
    <property type="entry name" value="SET_dom"/>
</dbReference>
<dbReference type="RefSeq" id="XP_013418411.1">
    <property type="nucleotide sequence ID" value="XM_013562957.1"/>
</dbReference>
<keyword evidence="5" id="KW-0805">Transcription regulation</keyword>
<feature type="region of interest" description="Disordered" evidence="8">
    <location>
        <begin position="742"/>
        <end position="764"/>
    </location>
</feature>
<dbReference type="SUPFAM" id="SSF57667">
    <property type="entry name" value="beta-beta-alpha zinc fingers"/>
    <property type="match status" value="2"/>
</dbReference>
<evidence type="ECO:0000313" key="11">
    <source>
        <dbReference type="Proteomes" id="UP000085678"/>
    </source>
</evidence>
<feature type="compositionally biased region" description="Acidic residues" evidence="8">
    <location>
        <begin position="1090"/>
        <end position="1100"/>
    </location>
</feature>
<keyword evidence="3 7" id="KW-0863">Zinc-finger</keyword>
<evidence type="ECO:0000259" key="9">
    <source>
        <dbReference type="PROSITE" id="PS50157"/>
    </source>
</evidence>
<evidence type="ECO:0000313" key="12">
    <source>
        <dbReference type="RefSeq" id="XP_013418411.1"/>
    </source>
</evidence>
<dbReference type="SUPFAM" id="SSF82199">
    <property type="entry name" value="SET domain"/>
    <property type="match status" value="1"/>
</dbReference>
<dbReference type="PROSITE" id="PS50157">
    <property type="entry name" value="ZINC_FINGER_C2H2_2"/>
    <property type="match status" value="5"/>
</dbReference>
<keyword evidence="4" id="KW-0862">Zinc</keyword>
<dbReference type="Pfam" id="PF00096">
    <property type="entry name" value="zf-C2H2"/>
    <property type="match status" value="2"/>
</dbReference>
<feature type="compositionally biased region" description="Acidic residues" evidence="8">
    <location>
        <begin position="204"/>
        <end position="223"/>
    </location>
</feature>
<dbReference type="InterPro" id="IPR046341">
    <property type="entry name" value="SET_dom_sf"/>
</dbReference>
<evidence type="ECO:0000256" key="7">
    <source>
        <dbReference type="PROSITE-ProRule" id="PRU00042"/>
    </source>
</evidence>
<feature type="region of interest" description="Disordered" evidence="8">
    <location>
        <begin position="1057"/>
        <end position="1100"/>
    </location>
</feature>
<evidence type="ECO:0000259" key="10">
    <source>
        <dbReference type="PROSITE" id="PS50280"/>
    </source>
</evidence>